<keyword evidence="2" id="KW-0489">Methyltransferase</keyword>
<keyword evidence="7" id="KW-1185">Reference proteome</keyword>
<dbReference type="PIRSF" id="PIRSF000384">
    <property type="entry name" value="PNMTase"/>
    <property type="match status" value="1"/>
</dbReference>
<dbReference type="Gene3D" id="3.40.50.150">
    <property type="entry name" value="Vaccinia Virus protein VP39"/>
    <property type="match status" value="1"/>
</dbReference>
<dbReference type="Pfam" id="PF01234">
    <property type="entry name" value="NNMT_PNMT_TEMT"/>
    <property type="match status" value="1"/>
</dbReference>
<dbReference type="InterPro" id="IPR029063">
    <property type="entry name" value="SAM-dependent_MTases_sf"/>
</dbReference>
<dbReference type="GO" id="GO:0008757">
    <property type="term" value="F:S-adenosylmethionine-dependent methyltransferase activity"/>
    <property type="evidence" value="ECO:0007669"/>
    <property type="project" value="UniProtKB-ARBA"/>
</dbReference>
<evidence type="ECO:0000256" key="2">
    <source>
        <dbReference type="ARBA" id="ARBA00022603"/>
    </source>
</evidence>
<feature type="binding site" evidence="5">
    <location>
        <position position="87"/>
    </location>
    <ligand>
        <name>S-adenosyl-L-methionine</name>
        <dbReference type="ChEBI" id="CHEBI:59789"/>
    </ligand>
</feature>
<organism evidence="6 7">
    <name type="scientific">Silurus meridionalis</name>
    <name type="common">Southern catfish</name>
    <name type="synonym">Silurus soldatovi meridionalis</name>
    <dbReference type="NCBI Taxonomy" id="175797"/>
    <lineage>
        <taxon>Eukaryota</taxon>
        <taxon>Metazoa</taxon>
        <taxon>Chordata</taxon>
        <taxon>Craniata</taxon>
        <taxon>Vertebrata</taxon>
        <taxon>Euteleostomi</taxon>
        <taxon>Actinopterygii</taxon>
        <taxon>Neopterygii</taxon>
        <taxon>Teleostei</taxon>
        <taxon>Ostariophysi</taxon>
        <taxon>Siluriformes</taxon>
        <taxon>Siluridae</taxon>
        <taxon>Silurus</taxon>
    </lineage>
</organism>
<reference evidence="6" key="1">
    <citation type="submission" date="2020-08" db="EMBL/GenBank/DDBJ databases">
        <title>Chromosome-level assembly of Southern catfish (Silurus meridionalis) provides insights into visual adaptation to the nocturnal and benthic lifestyles.</title>
        <authorList>
            <person name="Zhang Y."/>
            <person name="Wang D."/>
            <person name="Peng Z."/>
        </authorList>
    </citation>
    <scope>NUCLEOTIDE SEQUENCE</scope>
    <source>
        <strain evidence="6">SWU-2019-XX</strain>
        <tissue evidence="6">Muscle</tissue>
    </source>
</reference>
<evidence type="ECO:0008006" key="8">
    <source>
        <dbReference type="Google" id="ProtNLM"/>
    </source>
</evidence>
<comment type="similarity">
    <text evidence="1">Belongs to the class I-like SAM-binding methyltransferase superfamily. NNMT/PNMT/TEMT family.</text>
</comment>
<sequence length="266" mass="30337">MAQSSRFTEADYYQEHFDSRAYVNSFYGRPEGHDDEKNYLTCILGCLSKTFLSGRYRGRRLIEVGSGPTLHTVISACEYFEEIVLSDYTDRNREEVEKWLRNEDGCFDWKPIFEYFCAKDGSSSSDLEVKLRQRVKQVLKCNVLAENPFHPECVEPADCVITSLCLEAACKDHQSYRDAVGRVANLLRPGGALVMIGVLGETFYSVNKTRFSCLSLSKANIEDVLRNLDVTVQEFNIFPAEDRENNKVSDFEAFFFLVALKSTKAI</sequence>
<dbReference type="InterPro" id="IPR000940">
    <property type="entry name" value="NNMT_TEMT_trans"/>
</dbReference>
<evidence type="ECO:0000313" key="6">
    <source>
        <dbReference type="EMBL" id="KAF7689576.1"/>
    </source>
</evidence>
<feature type="binding site" evidence="5">
    <location>
        <position position="22"/>
    </location>
    <ligand>
        <name>S-adenosyl-L-methionine</name>
        <dbReference type="ChEBI" id="CHEBI:59789"/>
    </ligand>
</feature>
<dbReference type="CDD" id="cd02440">
    <property type="entry name" value="AdoMet_MTases"/>
    <property type="match status" value="1"/>
</dbReference>
<evidence type="ECO:0000256" key="5">
    <source>
        <dbReference type="PIRSR" id="PIRSR000384-1"/>
    </source>
</evidence>
<dbReference type="OrthoDB" id="10050085at2759"/>
<proteinExistence type="inferred from homology"/>
<gene>
    <name evidence="6" type="ORF">HF521_012929</name>
</gene>
<keyword evidence="3" id="KW-0808">Transferase</keyword>
<dbReference type="PROSITE" id="PS51681">
    <property type="entry name" value="SAM_MT_NNMT_PNMT_TEMT"/>
    <property type="match status" value="1"/>
</dbReference>
<dbReference type="GO" id="GO:0008170">
    <property type="term" value="F:N-methyltransferase activity"/>
    <property type="evidence" value="ECO:0007669"/>
    <property type="project" value="TreeGrafter"/>
</dbReference>
<evidence type="ECO:0000256" key="1">
    <source>
        <dbReference type="ARBA" id="ARBA00007996"/>
    </source>
</evidence>
<evidence type="ECO:0000256" key="4">
    <source>
        <dbReference type="ARBA" id="ARBA00022691"/>
    </source>
</evidence>
<dbReference type="Proteomes" id="UP000606274">
    <property type="component" value="Unassembled WGS sequence"/>
</dbReference>
<dbReference type="PANTHER" id="PTHR10867">
    <property type="entry name" value="NNMT/PNMT/TEMT FAMILY MEMBER"/>
    <property type="match status" value="1"/>
</dbReference>
<dbReference type="SUPFAM" id="SSF53335">
    <property type="entry name" value="S-adenosyl-L-methionine-dependent methyltransferases"/>
    <property type="match status" value="1"/>
</dbReference>
<feature type="binding site" evidence="5">
    <location>
        <position position="92"/>
    </location>
    <ligand>
        <name>S-adenosyl-L-methionine</name>
        <dbReference type="ChEBI" id="CHEBI:59789"/>
    </ligand>
</feature>
<dbReference type="PANTHER" id="PTHR10867:SF32">
    <property type="entry name" value="NICOTINAMIDE N-METHYLTRANSFERASE"/>
    <property type="match status" value="1"/>
</dbReference>
<feature type="binding site" evidence="5">
    <location>
        <begin position="65"/>
        <end position="66"/>
    </location>
    <ligand>
        <name>S-adenosyl-L-methionine</name>
        <dbReference type="ChEBI" id="CHEBI:59789"/>
    </ligand>
</feature>
<name>A0A8T0AG12_SILME</name>
<accession>A0A8T0AG12</accession>
<dbReference type="EMBL" id="JABFDY010000024">
    <property type="protein sequence ID" value="KAF7689576.1"/>
    <property type="molecule type" value="Genomic_DNA"/>
</dbReference>
<keyword evidence="4 5" id="KW-0949">S-adenosyl-L-methionine</keyword>
<evidence type="ECO:0000313" key="7">
    <source>
        <dbReference type="Proteomes" id="UP000606274"/>
    </source>
</evidence>
<dbReference type="GO" id="GO:0005829">
    <property type="term" value="C:cytosol"/>
    <property type="evidence" value="ECO:0007669"/>
    <property type="project" value="TreeGrafter"/>
</dbReference>
<dbReference type="AlphaFoldDB" id="A0A8T0AG12"/>
<dbReference type="FunFam" id="3.40.50.150:FF:000065">
    <property type="entry name" value="Phenylethanolamine N-methyltransferase"/>
    <property type="match status" value="1"/>
</dbReference>
<feature type="binding site" evidence="5">
    <location>
        <position position="27"/>
    </location>
    <ligand>
        <name>S-adenosyl-L-methionine</name>
        <dbReference type="ChEBI" id="CHEBI:59789"/>
    </ligand>
</feature>
<dbReference type="GO" id="GO:0032259">
    <property type="term" value="P:methylation"/>
    <property type="evidence" value="ECO:0007669"/>
    <property type="project" value="UniProtKB-KW"/>
</dbReference>
<protein>
    <recommendedName>
        <fullName evidence="8">Nicotinamide N-methyltransferase</fullName>
    </recommendedName>
</protein>
<evidence type="ECO:0000256" key="3">
    <source>
        <dbReference type="ARBA" id="ARBA00022679"/>
    </source>
</evidence>
<comment type="caution">
    <text evidence="6">The sequence shown here is derived from an EMBL/GenBank/DDBJ whole genome shotgun (WGS) entry which is preliminary data.</text>
</comment>